<keyword evidence="4" id="KW-0812">Transmembrane</keyword>
<keyword evidence="2" id="KW-0813">Transport</keyword>
<name>A0A1V3J1G1_9PAST</name>
<evidence type="ECO:0000256" key="8">
    <source>
        <dbReference type="ARBA" id="ARBA00023136"/>
    </source>
</evidence>
<feature type="signal peptide" evidence="11">
    <location>
        <begin position="1"/>
        <end position="20"/>
    </location>
</feature>
<keyword evidence="6" id="KW-0406">Ion transport</keyword>
<reference evidence="13 14" key="1">
    <citation type="submission" date="2016-10" db="EMBL/GenBank/DDBJ databases">
        <title>Rodentibacter gen. nov. and new species.</title>
        <authorList>
            <person name="Christensen H."/>
        </authorList>
    </citation>
    <scope>NUCLEOTIDE SEQUENCE [LARGE SCALE GENOMIC DNA]</scope>
    <source>
        <strain evidence="14">ppn416</strain>
    </source>
</reference>
<evidence type="ECO:0000256" key="4">
    <source>
        <dbReference type="ARBA" id="ARBA00022692"/>
    </source>
</evidence>
<dbReference type="Gene3D" id="2.40.160.10">
    <property type="entry name" value="Porin"/>
    <property type="match status" value="1"/>
</dbReference>
<dbReference type="RefSeq" id="WP_077543065.1">
    <property type="nucleotide sequence ID" value="NZ_MLHN01000026.1"/>
</dbReference>
<keyword evidence="14" id="KW-1185">Reference proteome</keyword>
<dbReference type="InterPro" id="IPR023614">
    <property type="entry name" value="Porin_dom_sf"/>
</dbReference>
<organism evidence="13 14">
    <name type="scientific">Rodentibacter genomosp. 1</name>
    <dbReference type="NCBI Taxonomy" id="1908264"/>
    <lineage>
        <taxon>Bacteria</taxon>
        <taxon>Pseudomonadati</taxon>
        <taxon>Pseudomonadota</taxon>
        <taxon>Gammaproteobacteria</taxon>
        <taxon>Pasteurellales</taxon>
        <taxon>Pasteurellaceae</taxon>
        <taxon>Rodentibacter</taxon>
    </lineage>
</organism>
<dbReference type="PANTHER" id="PTHR34501:SF2">
    <property type="entry name" value="OUTER MEMBRANE PORIN F-RELATED"/>
    <property type="match status" value="1"/>
</dbReference>
<dbReference type="InterPro" id="IPR033900">
    <property type="entry name" value="Gram_neg_porin_domain"/>
</dbReference>
<sequence length="353" mass="38824">MKKTLAALIVGAFAASAANAAVIYDNEGTKVELNGSLRILLEKSNQGGENNKHSHSGLKNSGSRVEVRVKHDLSEGYYALGRVEVRFDGKQGGTVREDGFGNLNTKRAYVGLGHKDLGELTFGRQVTIADDLSTADDYAYGIINKGDYIPTEGNSIVRYDYRGIENLQLGVGYQFADNRDTNNEVSLGNVKSGFQLGAVYNGKWDDVSGVIAKFGYGRTNYKTNSNQKHYQDGFLASLGYNYADLLVSVDGGYAKAKQDGQDTKKYFVSPGFQYQVIDNSKIYGNYKYEQSKTGANKSKTHGFLLGVDYKLHKQVVTFVEGKYVVTKDYVNGNYVDNSKVTDKAIGVGMRVYF</sequence>
<keyword evidence="5 11" id="KW-0732">Signal</keyword>
<evidence type="ECO:0000313" key="13">
    <source>
        <dbReference type="EMBL" id="OOF48668.1"/>
    </source>
</evidence>
<evidence type="ECO:0000256" key="10">
    <source>
        <dbReference type="SAM" id="MobiDB-lite"/>
    </source>
</evidence>
<dbReference type="GO" id="GO:0009279">
    <property type="term" value="C:cell outer membrane"/>
    <property type="evidence" value="ECO:0007669"/>
    <property type="project" value="UniProtKB-SubCell"/>
</dbReference>
<dbReference type="AlphaFoldDB" id="A0A1V3J1G1"/>
<dbReference type="PANTHER" id="PTHR34501">
    <property type="entry name" value="PROTEIN YDDL-RELATED"/>
    <property type="match status" value="1"/>
</dbReference>
<gene>
    <name evidence="13" type="ORF">BKK54_10585</name>
</gene>
<evidence type="ECO:0000256" key="5">
    <source>
        <dbReference type="ARBA" id="ARBA00022729"/>
    </source>
</evidence>
<evidence type="ECO:0000256" key="1">
    <source>
        <dbReference type="ARBA" id="ARBA00004571"/>
    </source>
</evidence>
<evidence type="ECO:0000256" key="7">
    <source>
        <dbReference type="ARBA" id="ARBA00023114"/>
    </source>
</evidence>
<dbReference type="SUPFAM" id="SSF56935">
    <property type="entry name" value="Porins"/>
    <property type="match status" value="1"/>
</dbReference>
<dbReference type="InterPro" id="IPR050298">
    <property type="entry name" value="Gram-neg_bact_OMP"/>
</dbReference>
<evidence type="ECO:0000256" key="2">
    <source>
        <dbReference type="ARBA" id="ARBA00022448"/>
    </source>
</evidence>
<evidence type="ECO:0000259" key="12">
    <source>
        <dbReference type="Pfam" id="PF13609"/>
    </source>
</evidence>
<proteinExistence type="predicted"/>
<evidence type="ECO:0000256" key="6">
    <source>
        <dbReference type="ARBA" id="ARBA00023065"/>
    </source>
</evidence>
<dbReference type="Pfam" id="PF13609">
    <property type="entry name" value="Porin_4"/>
    <property type="match status" value="1"/>
</dbReference>
<keyword evidence="3" id="KW-1134">Transmembrane beta strand</keyword>
<evidence type="ECO:0000256" key="3">
    <source>
        <dbReference type="ARBA" id="ARBA00022452"/>
    </source>
</evidence>
<dbReference type="EMBL" id="MLHN01000026">
    <property type="protein sequence ID" value="OOF48668.1"/>
    <property type="molecule type" value="Genomic_DNA"/>
</dbReference>
<keyword evidence="9" id="KW-0998">Cell outer membrane</keyword>
<protein>
    <recommendedName>
        <fullName evidence="12">Porin domain-containing protein</fullName>
    </recommendedName>
</protein>
<comment type="subcellular location">
    <subcellularLocation>
        <location evidence="1">Cell outer membrane</location>
        <topology evidence="1">Multi-pass membrane protein</topology>
    </subcellularLocation>
</comment>
<evidence type="ECO:0000313" key="14">
    <source>
        <dbReference type="Proteomes" id="UP000188481"/>
    </source>
</evidence>
<dbReference type="CDD" id="cd00342">
    <property type="entry name" value="gram_neg_porins"/>
    <property type="match status" value="1"/>
</dbReference>
<dbReference type="GO" id="GO:0015288">
    <property type="term" value="F:porin activity"/>
    <property type="evidence" value="ECO:0007669"/>
    <property type="project" value="UniProtKB-KW"/>
</dbReference>
<keyword evidence="7" id="KW-0626">Porin</keyword>
<dbReference type="GO" id="GO:0006811">
    <property type="term" value="P:monoatomic ion transport"/>
    <property type="evidence" value="ECO:0007669"/>
    <property type="project" value="UniProtKB-KW"/>
</dbReference>
<feature type="chain" id="PRO_5013296525" description="Porin domain-containing protein" evidence="11">
    <location>
        <begin position="21"/>
        <end position="353"/>
    </location>
</feature>
<evidence type="ECO:0000256" key="11">
    <source>
        <dbReference type="SAM" id="SignalP"/>
    </source>
</evidence>
<dbReference type="GO" id="GO:0046930">
    <property type="term" value="C:pore complex"/>
    <property type="evidence" value="ECO:0007669"/>
    <property type="project" value="UniProtKB-KW"/>
</dbReference>
<dbReference type="STRING" id="1908264.BKK54_10585"/>
<comment type="caution">
    <text evidence="13">The sequence shown here is derived from an EMBL/GenBank/DDBJ whole genome shotgun (WGS) entry which is preliminary data.</text>
</comment>
<feature type="region of interest" description="Disordered" evidence="10">
    <location>
        <begin position="44"/>
        <end position="64"/>
    </location>
</feature>
<accession>A0A1V3J1G1</accession>
<dbReference type="Proteomes" id="UP000188481">
    <property type="component" value="Unassembled WGS sequence"/>
</dbReference>
<keyword evidence="8" id="KW-0472">Membrane</keyword>
<feature type="domain" description="Porin" evidence="12">
    <location>
        <begin position="7"/>
        <end position="327"/>
    </location>
</feature>
<evidence type="ECO:0000256" key="9">
    <source>
        <dbReference type="ARBA" id="ARBA00023237"/>
    </source>
</evidence>